<accession>A0A0N0NPB7</accession>
<dbReference type="SUPFAM" id="SSF54427">
    <property type="entry name" value="NTF2-like"/>
    <property type="match status" value="1"/>
</dbReference>
<dbReference type="Pfam" id="PF07366">
    <property type="entry name" value="SnoaL"/>
    <property type="match status" value="1"/>
</dbReference>
<sequence length="134" mass="14858">MPSNEENIAMMHRLVFEIQQDADYSLIPTLVAPNFINHTAEAGLPNDISGVAMVMQYIHAAFSDIKMQIDSCICDSDLIATNKVLTGKHVGEFMGVKGKGEKKRVRIMDFVKVNEAGKIVEHWACIRPAELLGE</sequence>
<evidence type="ECO:0008006" key="3">
    <source>
        <dbReference type="Google" id="ProtNLM"/>
    </source>
</evidence>
<gene>
    <name evidence="1" type="ORF">AB675_9637</name>
</gene>
<dbReference type="Proteomes" id="UP000038010">
    <property type="component" value="Unassembled WGS sequence"/>
</dbReference>
<dbReference type="EMBL" id="LFJN01000007">
    <property type="protein sequence ID" value="KPI42538.1"/>
    <property type="molecule type" value="Genomic_DNA"/>
</dbReference>
<reference evidence="1 2" key="1">
    <citation type="submission" date="2015-06" db="EMBL/GenBank/DDBJ databases">
        <title>Draft genome of the ant-associated black yeast Phialophora attae CBS 131958.</title>
        <authorList>
            <person name="Moreno L.F."/>
            <person name="Stielow B.J."/>
            <person name="de Hoog S."/>
            <person name="Vicente V.A."/>
            <person name="Weiss V.A."/>
            <person name="de Vries M."/>
            <person name="Cruz L.M."/>
            <person name="Souza E.M."/>
        </authorList>
    </citation>
    <scope>NUCLEOTIDE SEQUENCE [LARGE SCALE GENOMIC DNA]</scope>
    <source>
        <strain evidence="1 2">CBS 131958</strain>
    </source>
</reference>
<dbReference type="AlphaFoldDB" id="A0A0N0NPB7"/>
<dbReference type="PANTHER" id="PTHR38436:SF1">
    <property type="entry name" value="ESTER CYCLASE"/>
    <property type="match status" value="1"/>
</dbReference>
<keyword evidence="2" id="KW-1185">Reference proteome</keyword>
<protein>
    <recommendedName>
        <fullName evidence="3">Ester cyclase</fullName>
    </recommendedName>
</protein>
<dbReference type="Gene3D" id="3.10.450.50">
    <property type="match status" value="1"/>
</dbReference>
<name>A0A0N0NPB7_9EURO</name>
<dbReference type="InterPro" id="IPR009959">
    <property type="entry name" value="Cyclase_SnoaL-like"/>
</dbReference>
<dbReference type="GO" id="GO:0030638">
    <property type="term" value="P:polyketide metabolic process"/>
    <property type="evidence" value="ECO:0007669"/>
    <property type="project" value="InterPro"/>
</dbReference>
<organism evidence="1 2">
    <name type="scientific">Cyphellophora attinorum</name>
    <dbReference type="NCBI Taxonomy" id="1664694"/>
    <lineage>
        <taxon>Eukaryota</taxon>
        <taxon>Fungi</taxon>
        <taxon>Dikarya</taxon>
        <taxon>Ascomycota</taxon>
        <taxon>Pezizomycotina</taxon>
        <taxon>Eurotiomycetes</taxon>
        <taxon>Chaetothyriomycetidae</taxon>
        <taxon>Chaetothyriales</taxon>
        <taxon>Cyphellophoraceae</taxon>
        <taxon>Cyphellophora</taxon>
    </lineage>
</organism>
<proteinExistence type="predicted"/>
<dbReference type="InterPro" id="IPR032710">
    <property type="entry name" value="NTF2-like_dom_sf"/>
</dbReference>
<dbReference type="GeneID" id="28742069"/>
<evidence type="ECO:0000313" key="1">
    <source>
        <dbReference type="EMBL" id="KPI42538.1"/>
    </source>
</evidence>
<comment type="caution">
    <text evidence="1">The sequence shown here is derived from an EMBL/GenBank/DDBJ whole genome shotgun (WGS) entry which is preliminary data.</text>
</comment>
<evidence type="ECO:0000313" key="2">
    <source>
        <dbReference type="Proteomes" id="UP000038010"/>
    </source>
</evidence>
<dbReference type="OrthoDB" id="3863317at2759"/>
<dbReference type="VEuPathDB" id="FungiDB:AB675_9637"/>
<dbReference type="RefSeq" id="XP_018002501.1">
    <property type="nucleotide sequence ID" value="XM_018150189.1"/>
</dbReference>
<dbReference type="PANTHER" id="PTHR38436">
    <property type="entry name" value="POLYKETIDE CYCLASE SNOAL-LIKE DOMAIN"/>
    <property type="match status" value="1"/>
</dbReference>